<keyword evidence="2" id="KW-1003">Cell membrane</keyword>
<feature type="transmembrane region" description="Helical" evidence="10">
    <location>
        <begin position="127"/>
        <end position="148"/>
    </location>
</feature>
<keyword evidence="8 10" id="KW-0675">Receptor</keyword>
<feature type="transmembrane region" description="Helical" evidence="10">
    <location>
        <begin position="36"/>
        <end position="55"/>
    </location>
</feature>
<dbReference type="Pfam" id="PF02949">
    <property type="entry name" value="7tm_6"/>
    <property type="match status" value="1"/>
</dbReference>
<dbReference type="PANTHER" id="PTHR21137">
    <property type="entry name" value="ODORANT RECEPTOR"/>
    <property type="match status" value="1"/>
</dbReference>
<name>A0A653D8S8_CALMS</name>
<dbReference type="GO" id="GO:0005549">
    <property type="term" value="F:odorant binding"/>
    <property type="evidence" value="ECO:0007669"/>
    <property type="project" value="InterPro"/>
</dbReference>
<evidence type="ECO:0000256" key="9">
    <source>
        <dbReference type="ARBA" id="ARBA00023224"/>
    </source>
</evidence>
<sequence length="415" mass="47630">MQSDAHKNDFFRTIDTINKAVGVWLEPETSSTTKRLLYIVWDTFLAVYATAFIISEFLIIETIMGELLLLVPHIGMLVNTCVGFFEFAILISNQEKIANMKRVLQSESFDYEECDNSLKIVEDSKTFYNRVTITTCLAYFMVSISGHLSALKDLNVDSRAGLYGVNATCYDFLPYLFVIPFQTSTVRRCKNAFFVMDAGLLIIAGYLGAHDTLLYAFMSCIDAKFKVVSEASTSIRERAEFKMHLDRPYLVLRDEEIPEFEEIMYFEIKRCNDSLTKLLKVCEDLDSIFRYTLLGRAISSLLVIASCLYIGSYLSSQDPEMYHLVEYLSAGFFQIFMVCYFGVFITERGAAYNTYLYECNWYSCSTRFKQAMLIMMSRMQKPLYLTIGKFYPLSLETFVQVSKAAFSYATMLKAV</sequence>
<reference evidence="11 12" key="1">
    <citation type="submission" date="2019-01" db="EMBL/GenBank/DDBJ databases">
        <authorList>
            <person name="Sayadi A."/>
        </authorList>
    </citation>
    <scope>NUCLEOTIDE SEQUENCE [LARGE SCALE GENOMIC DNA]</scope>
</reference>
<keyword evidence="3 10" id="KW-0716">Sensory transduction</keyword>
<feature type="transmembrane region" description="Helical" evidence="10">
    <location>
        <begin position="293"/>
        <end position="312"/>
    </location>
</feature>
<evidence type="ECO:0000256" key="7">
    <source>
        <dbReference type="ARBA" id="ARBA00023136"/>
    </source>
</evidence>
<evidence type="ECO:0000256" key="5">
    <source>
        <dbReference type="ARBA" id="ARBA00022725"/>
    </source>
</evidence>
<dbReference type="Proteomes" id="UP000410492">
    <property type="component" value="Unassembled WGS sequence"/>
</dbReference>
<keyword evidence="9 10" id="KW-0807">Transducer</keyword>
<evidence type="ECO:0000256" key="8">
    <source>
        <dbReference type="ARBA" id="ARBA00023170"/>
    </source>
</evidence>
<comment type="similarity">
    <text evidence="10">Belongs to the insect chemoreceptor superfamily. Heteromeric odorant receptor channel (TC 1.A.69) family.</text>
</comment>
<keyword evidence="6 10" id="KW-1133">Transmembrane helix</keyword>
<comment type="subcellular location">
    <subcellularLocation>
        <location evidence="1 10">Cell membrane</location>
        <topology evidence="1 10">Multi-pass membrane protein</topology>
    </subcellularLocation>
</comment>
<gene>
    <name evidence="11" type="ORF">CALMAC_LOCUS15426</name>
</gene>
<evidence type="ECO:0000313" key="12">
    <source>
        <dbReference type="Proteomes" id="UP000410492"/>
    </source>
</evidence>
<dbReference type="InterPro" id="IPR004117">
    <property type="entry name" value="7tm6_olfct_rcpt"/>
</dbReference>
<evidence type="ECO:0000256" key="4">
    <source>
        <dbReference type="ARBA" id="ARBA00022692"/>
    </source>
</evidence>
<dbReference type="AlphaFoldDB" id="A0A653D8S8"/>
<keyword evidence="5 10" id="KW-0552">Olfaction</keyword>
<evidence type="ECO:0000256" key="6">
    <source>
        <dbReference type="ARBA" id="ARBA00022989"/>
    </source>
</evidence>
<evidence type="ECO:0000256" key="1">
    <source>
        <dbReference type="ARBA" id="ARBA00004651"/>
    </source>
</evidence>
<keyword evidence="7 10" id="KW-0472">Membrane</keyword>
<organism evidence="11 12">
    <name type="scientific">Callosobruchus maculatus</name>
    <name type="common">Southern cowpea weevil</name>
    <name type="synonym">Pulse bruchid</name>
    <dbReference type="NCBI Taxonomy" id="64391"/>
    <lineage>
        <taxon>Eukaryota</taxon>
        <taxon>Metazoa</taxon>
        <taxon>Ecdysozoa</taxon>
        <taxon>Arthropoda</taxon>
        <taxon>Hexapoda</taxon>
        <taxon>Insecta</taxon>
        <taxon>Pterygota</taxon>
        <taxon>Neoptera</taxon>
        <taxon>Endopterygota</taxon>
        <taxon>Coleoptera</taxon>
        <taxon>Polyphaga</taxon>
        <taxon>Cucujiformia</taxon>
        <taxon>Chrysomeloidea</taxon>
        <taxon>Chrysomelidae</taxon>
        <taxon>Bruchinae</taxon>
        <taxon>Bruchini</taxon>
        <taxon>Callosobruchus</taxon>
    </lineage>
</organism>
<feature type="transmembrane region" description="Helical" evidence="10">
    <location>
        <begin position="324"/>
        <end position="345"/>
    </location>
</feature>
<dbReference type="OrthoDB" id="8191658at2759"/>
<evidence type="ECO:0000256" key="3">
    <source>
        <dbReference type="ARBA" id="ARBA00022606"/>
    </source>
</evidence>
<evidence type="ECO:0000256" key="10">
    <source>
        <dbReference type="RuleBase" id="RU351113"/>
    </source>
</evidence>
<dbReference type="EMBL" id="CAACVG010010760">
    <property type="protein sequence ID" value="VEN56559.1"/>
    <property type="molecule type" value="Genomic_DNA"/>
</dbReference>
<feature type="transmembrane region" description="Helical" evidence="10">
    <location>
        <begin position="160"/>
        <end position="179"/>
    </location>
</feature>
<protein>
    <recommendedName>
        <fullName evidence="10">Odorant receptor</fullName>
    </recommendedName>
</protein>
<dbReference type="GO" id="GO:0005886">
    <property type="term" value="C:plasma membrane"/>
    <property type="evidence" value="ECO:0007669"/>
    <property type="project" value="UniProtKB-SubCell"/>
</dbReference>
<evidence type="ECO:0000256" key="2">
    <source>
        <dbReference type="ARBA" id="ARBA00022475"/>
    </source>
</evidence>
<proteinExistence type="inferred from homology"/>
<evidence type="ECO:0000313" key="11">
    <source>
        <dbReference type="EMBL" id="VEN56559.1"/>
    </source>
</evidence>
<dbReference type="GO" id="GO:0007165">
    <property type="term" value="P:signal transduction"/>
    <property type="evidence" value="ECO:0007669"/>
    <property type="project" value="UniProtKB-KW"/>
</dbReference>
<keyword evidence="12" id="KW-1185">Reference proteome</keyword>
<accession>A0A653D8S8</accession>
<dbReference type="PANTHER" id="PTHR21137:SF35">
    <property type="entry name" value="ODORANT RECEPTOR 19A-RELATED"/>
    <property type="match status" value="1"/>
</dbReference>
<keyword evidence="4 10" id="KW-0812">Transmembrane</keyword>
<feature type="transmembrane region" description="Helical" evidence="10">
    <location>
        <begin position="67"/>
        <end position="92"/>
    </location>
</feature>
<dbReference type="GO" id="GO:0004984">
    <property type="term" value="F:olfactory receptor activity"/>
    <property type="evidence" value="ECO:0007669"/>
    <property type="project" value="InterPro"/>
</dbReference>
<comment type="caution">
    <text evidence="10">Lacks conserved residue(s) required for the propagation of feature annotation.</text>
</comment>